<sequence length="69" mass="8043">MEPYIVVRMGRFINCGEHCNSWHMSRSLLQRLESGVGDAGQRHLESVRKSTEFIWERTNCSQNNMSQIT</sequence>
<organism evidence="1 2">
    <name type="scientific">Caerostris extrusa</name>
    <name type="common">Bark spider</name>
    <name type="synonym">Caerostris bankana</name>
    <dbReference type="NCBI Taxonomy" id="172846"/>
    <lineage>
        <taxon>Eukaryota</taxon>
        <taxon>Metazoa</taxon>
        <taxon>Ecdysozoa</taxon>
        <taxon>Arthropoda</taxon>
        <taxon>Chelicerata</taxon>
        <taxon>Arachnida</taxon>
        <taxon>Araneae</taxon>
        <taxon>Araneomorphae</taxon>
        <taxon>Entelegynae</taxon>
        <taxon>Araneoidea</taxon>
        <taxon>Araneidae</taxon>
        <taxon>Caerostris</taxon>
    </lineage>
</organism>
<keyword evidence="2" id="KW-1185">Reference proteome</keyword>
<accession>A0AAV4XYS6</accession>
<dbReference type="AlphaFoldDB" id="A0AAV4XYS6"/>
<name>A0AAV4XYS6_CAEEX</name>
<comment type="caution">
    <text evidence="1">The sequence shown here is derived from an EMBL/GenBank/DDBJ whole genome shotgun (WGS) entry which is preliminary data.</text>
</comment>
<evidence type="ECO:0000313" key="2">
    <source>
        <dbReference type="Proteomes" id="UP001054945"/>
    </source>
</evidence>
<gene>
    <name evidence="1" type="ORF">CEXT_799381</name>
</gene>
<evidence type="ECO:0000313" key="1">
    <source>
        <dbReference type="EMBL" id="GIY99458.1"/>
    </source>
</evidence>
<dbReference type="EMBL" id="BPLR01001048">
    <property type="protein sequence ID" value="GIY99458.1"/>
    <property type="molecule type" value="Genomic_DNA"/>
</dbReference>
<proteinExistence type="predicted"/>
<dbReference type="Proteomes" id="UP001054945">
    <property type="component" value="Unassembled WGS sequence"/>
</dbReference>
<protein>
    <submittedName>
        <fullName evidence="1">Uncharacterized protein</fullName>
    </submittedName>
</protein>
<reference evidence="1 2" key="1">
    <citation type="submission" date="2021-06" db="EMBL/GenBank/DDBJ databases">
        <title>Caerostris extrusa draft genome.</title>
        <authorList>
            <person name="Kono N."/>
            <person name="Arakawa K."/>
        </authorList>
    </citation>
    <scope>NUCLEOTIDE SEQUENCE [LARGE SCALE GENOMIC DNA]</scope>
</reference>